<protein>
    <submittedName>
        <fullName evidence="3">Putative heptosyl transferase</fullName>
    </submittedName>
</protein>
<reference evidence="3 4" key="1">
    <citation type="submission" date="2018-06" db="EMBL/GenBank/DDBJ databases">
        <authorList>
            <consortium name="Pathogen Informatics"/>
            <person name="Doyle S."/>
        </authorList>
    </citation>
    <scope>NUCLEOTIDE SEQUENCE [LARGE SCALE GENOMIC DNA]</scope>
    <source>
        <strain evidence="3 4">NCTC9128</strain>
    </source>
</reference>
<evidence type="ECO:0000256" key="1">
    <source>
        <dbReference type="ARBA" id="ARBA00022676"/>
    </source>
</evidence>
<dbReference type="InterPro" id="IPR002201">
    <property type="entry name" value="Glyco_trans_9"/>
</dbReference>
<sequence length="166" mass="18489">MARLLSQAGEVELRIAINPFTASEDKDFCRHQVATLVERLHALPYRVCIVMVGRSEKIRQLGLDMALYIADSTINSAVEVIRSCDLVITPDTSIVHIARAFDKPMVAVYNKRKLKNTGLPGYHIWAPGYDKAKQIVCEEANVADVAIESVWPVIKEQADRLVAARS</sequence>
<proteinExistence type="predicted"/>
<dbReference type="SUPFAM" id="SSF53756">
    <property type="entry name" value="UDP-Glycosyltransferase/glycogen phosphorylase"/>
    <property type="match status" value="1"/>
</dbReference>
<dbReference type="AlphaFoldDB" id="A0A2X3CL29"/>
<evidence type="ECO:0000313" key="3">
    <source>
        <dbReference type="EMBL" id="SQC09275.1"/>
    </source>
</evidence>
<dbReference type="GO" id="GO:0009244">
    <property type="term" value="P:lipopolysaccharide core region biosynthetic process"/>
    <property type="evidence" value="ECO:0007669"/>
    <property type="project" value="TreeGrafter"/>
</dbReference>
<name>A0A2X3CL29_KLEPN</name>
<keyword evidence="2 3" id="KW-0808">Transferase</keyword>
<evidence type="ECO:0000313" key="4">
    <source>
        <dbReference type="Proteomes" id="UP000251088"/>
    </source>
</evidence>
<dbReference type="GO" id="GO:0008713">
    <property type="term" value="F:ADP-heptose-lipopolysaccharide heptosyltransferase activity"/>
    <property type="evidence" value="ECO:0007669"/>
    <property type="project" value="TreeGrafter"/>
</dbReference>
<dbReference type="Pfam" id="PF01075">
    <property type="entry name" value="Glyco_transf_9"/>
    <property type="match status" value="1"/>
</dbReference>
<dbReference type="EMBL" id="UAWN01000005">
    <property type="protein sequence ID" value="SQC09275.1"/>
    <property type="molecule type" value="Genomic_DNA"/>
</dbReference>
<gene>
    <name evidence="3" type="ORF">NCTC9128_01238</name>
</gene>
<keyword evidence="1" id="KW-0328">Glycosyltransferase</keyword>
<accession>A0A2X3CL29</accession>
<dbReference type="GO" id="GO:0005829">
    <property type="term" value="C:cytosol"/>
    <property type="evidence" value="ECO:0007669"/>
    <property type="project" value="TreeGrafter"/>
</dbReference>
<organism evidence="3 4">
    <name type="scientific">Klebsiella pneumoniae</name>
    <dbReference type="NCBI Taxonomy" id="573"/>
    <lineage>
        <taxon>Bacteria</taxon>
        <taxon>Pseudomonadati</taxon>
        <taxon>Pseudomonadota</taxon>
        <taxon>Gammaproteobacteria</taxon>
        <taxon>Enterobacterales</taxon>
        <taxon>Enterobacteriaceae</taxon>
        <taxon>Klebsiella/Raoultella group</taxon>
        <taxon>Klebsiella</taxon>
        <taxon>Klebsiella pneumoniae complex</taxon>
    </lineage>
</organism>
<dbReference type="Gene3D" id="3.40.50.2000">
    <property type="entry name" value="Glycogen Phosphorylase B"/>
    <property type="match status" value="1"/>
</dbReference>
<evidence type="ECO:0000256" key="2">
    <source>
        <dbReference type="ARBA" id="ARBA00022679"/>
    </source>
</evidence>
<dbReference type="Proteomes" id="UP000251088">
    <property type="component" value="Unassembled WGS sequence"/>
</dbReference>
<dbReference type="PANTHER" id="PTHR30160">
    <property type="entry name" value="TETRAACYLDISACCHARIDE 4'-KINASE-RELATED"/>
    <property type="match status" value="1"/>
</dbReference>
<dbReference type="InterPro" id="IPR051199">
    <property type="entry name" value="LPS_LOS_Heptosyltrfase"/>
</dbReference>